<evidence type="ECO:0000313" key="3">
    <source>
        <dbReference type="Proteomes" id="UP000001055"/>
    </source>
</evidence>
<feature type="compositionally biased region" description="Polar residues" evidence="1">
    <location>
        <begin position="179"/>
        <end position="197"/>
    </location>
</feature>
<organism evidence="2 3">
    <name type="scientific">Phaeosphaeria nodorum (strain SN15 / ATCC MYA-4574 / FGSC 10173)</name>
    <name type="common">Glume blotch fungus</name>
    <name type="synonym">Parastagonospora nodorum</name>
    <dbReference type="NCBI Taxonomy" id="321614"/>
    <lineage>
        <taxon>Eukaryota</taxon>
        <taxon>Fungi</taxon>
        <taxon>Dikarya</taxon>
        <taxon>Ascomycota</taxon>
        <taxon>Pezizomycotina</taxon>
        <taxon>Dothideomycetes</taxon>
        <taxon>Pleosporomycetidae</taxon>
        <taxon>Pleosporales</taxon>
        <taxon>Pleosporineae</taxon>
        <taxon>Phaeosphaeriaceae</taxon>
        <taxon>Parastagonospora</taxon>
    </lineage>
</organism>
<dbReference type="VEuPathDB" id="FungiDB:JI435_137640"/>
<sequence length="307" mass="33537">MTVLTNGTDSFLLTAHWQLLPAAATPSLVPLPASPLYHDPAPAPALTRSRRSSSRMSLASMSRSNSHLESPRAHCPKDGDAFSYDPAHLQLWYLPQEIWDRLPASMQSSLAAVQHSGAAVLTGFARLDKYTQDQDELVQMDELPPPKFRTISNASSVFASDSSSATTASSASQSGGASPVTNSLLRPQTRPTFSPVSLGSPADSFDKRSRSRDRSFSTPLEPHDAYYATELSYLRTEALPRLRHLGRKVDFEWVDAKRSAALSPDDINAFENWWAEKTCTINSVYEKGKRLADALGLVPTGMGWCAP</sequence>
<dbReference type="HOGENOM" id="CLU_906447_0_0_1"/>
<gene>
    <name evidence="2" type="ORF">SNOG_13764</name>
</gene>
<feature type="compositionally biased region" description="Basic and acidic residues" evidence="1">
    <location>
        <begin position="69"/>
        <end position="79"/>
    </location>
</feature>
<feature type="compositionally biased region" description="Low complexity" evidence="1">
    <location>
        <begin position="54"/>
        <end position="65"/>
    </location>
</feature>
<proteinExistence type="predicted"/>
<dbReference type="Proteomes" id="UP000001055">
    <property type="component" value="Unassembled WGS sequence"/>
</dbReference>
<feature type="compositionally biased region" description="Basic and acidic residues" evidence="1">
    <location>
        <begin position="204"/>
        <end position="215"/>
    </location>
</feature>
<accession>Q0U3A0</accession>
<name>Q0U3A0_PHANO</name>
<reference evidence="3" key="1">
    <citation type="journal article" date="2007" name="Plant Cell">
        <title>Dothideomycete-plant interactions illuminated by genome sequencing and EST analysis of the wheat pathogen Stagonospora nodorum.</title>
        <authorList>
            <person name="Hane J.K."/>
            <person name="Lowe R.G."/>
            <person name="Solomon P.S."/>
            <person name="Tan K.C."/>
            <person name="Schoch C.L."/>
            <person name="Spatafora J.W."/>
            <person name="Crous P.W."/>
            <person name="Kodira C."/>
            <person name="Birren B.W."/>
            <person name="Galagan J.E."/>
            <person name="Torriani S.F."/>
            <person name="McDonald B.A."/>
            <person name="Oliver R.P."/>
        </authorList>
    </citation>
    <scope>NUCLEOTIDE SEQUENCE [LARGE SCALE GENOMIC DNA]</scope>
    <source>
        <strain evidence="3">SN15 / ATCC MYA-4574 / FGSC 10173</strain>
    </source>
</reference>
<dbReference type="AlphaFoldDB" id="Q0U3A0"/>
<dbReference type="KEGG" id="pno:SNOG_13764"/>
<dbReference type="GeneID" id="5980892"/>
<feature type="compositionally biased region" description="Low complexity" evidence="1">
    <location>
        <begin position="165"/>
        <end position="178"/>
    </location>
</feature>
<feature type="region of interest" description="Disordered" evidence="1">
    <location>
        <begin position="41"/>
        <end position="79"/>
    </location>
</feature>
<dbReference type="InParanoid" id="Q0U3A0"/>
<feature type="region of interest" description="Disordered" evidence="1">
    <location>
        <begin position="165"/>
        <end position="219"/>
    </location>
</feature>
<dbReference type="EMBL" id="CH445352">
    <property type="protein sequence ID" value="EAT78788.2"/>
    <property type="molecule type" value="Genomic_DNA"/>
</dbReference>
<dbReference type="eggNOG" id="ENOG502SU99">
    <property type="taxonomic scope" value="Eukaryota"/>
</dbReference>
<evidence type="ECO:0000256" key="1">
    <source>
        <dbReference type="SAM" id="MobiDB-lite"/>
    </source>
</evidence>
<protein>
    <submittedName>
        <fullName evidence="2">Uncharacterized protein</fullName>
    </submittedName>
</protein>
<evidence type="ECO:0000313" key="2">
    <source>
        <dbReference type="EMBL" id="EAT78788.2"/>
    </source>
</evidence>
<dbReference type="RefSeq" id="XP_001803970.1">
    <property type="nucleotide sequence ID" value="XM_001803918.1"/>
</dbReference>